<dbReference type="Gene3D" id="3.90.70.10">
    <property type="entry name" value="Cysteine proteinases"/>
    <property type="match status" value="1"/>
</dbReference>
<comment type="similarity">
    <text evidence="1">Belongs to the peptidase C1 family.</text>
</comment>
<feature type="region of interest" description="Disordered" evidence="2">
    <location>
        <begin position="282"/>
        <end position="319"/>
    </location>
</feature>
<dbReference type="InterPro" id="IPR038765">
    <property type="entry name" value="Papain-like_cys_pep_sf"/>
</dbReference>
<evidence type="ECO:0000256" key="1">
    <source>
        <dbReference type="ARBA" id="ARBA00008455"/>
    </source>
</evidence>
<proteinExistence type="inferred from homology"/>
<dbReference type="GO" id="GO:0008234">
    <property type="term" value="F:cysteine-type peptidase activity"/>
    <property type="evidence" value="ECO:0007669"/>
    <property type="project" value="InterPro"/>
</dbReference>
<dbReference type="CDD" id="cd02619">
    <property type="entry name" value="Peptidase_C1"/>
    <property type="match status" value="1"/>
</dbReference>
<organism evidence="4 5">
    <name type="scientific">Rotaria sordida</name>
    <dbReference type="NCBI Taxonomy" id="392033"/>
    <lineage>
        <taxon>Eukaryota</taxon>
        <taxon>Metazoa</taxon>
        <taxon>Spiralia</taxon>
        <taxon>Gnathifera</taxon>
        <taxon>Rotifera</taxon>
        <taxon>Eurotatoria</taxon>
        <taxon>Bdelloidea</taxon>
        <taxon>Philodinida</taxon>
        <taxon>Philodinidae</taxon>
        <taxon>Rotaria</taxon>
    </lineage>
</organism>
<dbReference type="Proteomes" id="UP000663889">
    <property type="component" value="Unassembled WGS sequence"/>
</dbReference>
<dbReference type="InterPro" id="IPR013128">
    <property type="entry name" value="Peptidase_C1A"/>
</dbReference>
<evidence type="ECO:0000259" key="3">
    <source>
        <dbReference type="SMART" id="SM00645"/>
    </source>
</evidence>
<comment type="caution">
    <text evidence="4">The sequence shown here is derived from an EMBL/GenBank/DDBJ whole genome shotgun (WGS) entry which is preliminary data.</text>
</comment>
<accession>A0A814UN87</accession>
<reference evidence="4" key="1">
    <citation type="submission" date="2021-02" db="EMBL/GenBank/DDBJ databases">
        <authorList>
            <person name="Nowell W R."/>
        </authorList>
    </citation>
    <scope>NUCLEOTIDE SEQUENCE</scope>
</reference>
<dbReference type="AlphaFoldDB" id="A0A814UN87"/>
<dbReference type="Pfam" id="PF00112">
    <property type="entry name" value="Peptidase_C1"/>
    <property type="match status" value="1"/>
</dbReference>
<dbReference type="InterPro" id="IPR025660">
    <property type="entry name" value="Pept_his_AS"/>
</dbReference>
<evidence type="ECO:0000256" key="2">
    <source>
        <dbReference type="SAM" id="MobiDB-lite"/>
    </source>
</evidence>
<evidence type="ECO:0000313" key="5">
    <source>
        <dbReference type="Proteomes" id="UP000663889"/>
    </source>
</evidence>
<dbReference type="PROSITE" id="PS00639">
    <property type="entry name" value="THIOL_PROTEASE_HIS"/>
    <property type="match status" value="1"/>
</dbReference>
<name>A0A814UN87_9BILA</name>
<dbReference type="SMART" id="SM00645">
    <property type="entry name" value="Pept_C1"/>
    <property type="match status" value="1"/>
</dbReference>
<protein>
    <recommendedName>
        <fullName evidence="3">Peptidase C1A papain C-terminal domain-containing protein</fullName>
    </recommendedName>
</protein>
<dbReference type="PANTHER" id="PTHR12411">
    <property type="entry name" value="CYSTEINE PROTEASE FAMILY C1-RELATED"/>
    <property type="match status" value="1"/>
</dbReference>
<dbReference type="EMBL" id="CAJNOU010001252">
    <property type="protein sequence ID" value="CAF1176306.1"/>
    <property type="molecule type" value="Genomic_DNA"/>
</dbReference>
<feature type="compositionally biased region" description="Acidic residues" evidence="2">
    <location>
        <begin position="294"/>
        <end position="319"/>
    </location>
</feature>
<dbReference type="SUPFAM" id="SSF54001">
    <property type="entry name" value="Cysteine proteinases"/>
    <property type="match status" value="1"/>
</dbReference>
<dbReference type="GO" id="GO:0006508">
    <property type="term" value="P:proteolysis"/>
    <property type="evidence" value="ECO:0007669"/>
    <property type="project" value="InterPro"/>
</dbReference>
<evidence type="ECO:0000313" key="4">
    <source>
        <dbReference type="EMBL" id="CAF1176306.1"/>
    </source>
</evidence>
<dbReference type="InterPro" id="IPR000668">
    <property type="entry name" value="Peptidase_C1A_C"/>
</dbReference>
<sequence length="319" mass="36582">MPIRTYLCNRFNCKKFRLNGIKPSTRMPSKENLRQLFSDHVLYSTDQLPPKVDLRPDMTPVEDQSRVGSCSANSLAGAYEYLLKKVNSSNIDMSRLFIYYNGRTKKSTAVTDKGCSMTDAIEALEEFGTCFESVWPYDITSVNVRPNDQAYEQAKDHQITEALKININLDEMKSCLAQGFPFAFGLRLYKSFDKASKTGVVPIPNEDEQSRTEHGRHALLAVGYSDQSRAFIVRNSWGEDWGDKGYCYIPYDYMTNSNFCFDAWTIRQVENDDICHEHWDNDDSIDYQSKAGENDDDNDDDHEIQDIEEDDGDDDDDDD</sequence>
<feature type="domain" description="Peptidase C1A papain C-terminal" evidence="3">
    <location>
        <begin position="48"/>
        <end position="263"/>
    </location>
</feature>
<gene>
    <name evidence="4" type="ORF">SEV965_LOCUS19801</name>
</gene>